<dbReference type="AlphaFoldDB" id="A0A6N7UT01"/>
<keyword evidence="3" id="KW-0328">Glycosyltransferase</keyword>
<dbReference type="InterPro" id="IPR007235">
    <property type="entry name" value="Glyco_trans_28_C"/>
</dbReference>
<dbReference type="PANTHER" id="PTHR12867">
    <property type="entry name" value="GLYCOSYL TRANSFERASE-RELATED"/>
    <property type="match status" value="1"/>
</dbReference>
<dbReference type="Pfam" id="PF04101">
    <property type="entry name" value="Glyco_tran_28_C"/>
    <property type="match status" value="1"/>
</dbReference>
<feature type="domain" description="Glycosyl transferase family 28 C-terminal" evidence="6">
    <location>
        <begin position="20"/>
        <end position="165"/>
    </location>
</feature>
<evidence type="ECO:0000256" key="3">
    <source>
        <dbReference type="ARBA" id="ARBA00022676"/>
    </source>
</evidence>
<organism evidence="7 8">
    <name type="scientific">Suipraeoptans intestinalis</name>
    <dbReference type="NCBI Taxonomy" id="2606628"/>
    <lineage>
        <taxon>Bacteria</taxon>
        <taxon>Bacillati</taxon>
        <taxon>Bacillota</taxon>
        <taxon>Clostridia</taxon>
        <taxon>Lachnospirales</taxon>
        <taxon>Lachnospiraceae</taxon>
        <taxon>Suipraeoptans</taxon>
    </lineage>
</organism>
<reference evidence="7 8" key="1">
    <citation type="submission" date="2019-08" db="EMBL/GenBank/DDBJ databases">
        <title>In-depth cultivation of the pig gut microbiome towards novel bacterial diversity and tailored functional studies.</title>
        <authorList>
            <person name="Wylensek D."/>
            <person name="Hitch T.C.A."/>
            <person name="Clavel T."/>
        </authorList>
    </citation>
    <scope>NUCLEOTIDE SEQUENCE [LARGE SCALE GENOMIC DNA]</scope>
    <source>
        <strain evidence="7 8">68-1-5</strain>
    </source>
</reference>
<dbReference type="PANTHER" id="PTHR12867:SF6">
    <property type="entry name" value="N-ACETYLGLUCOSAMINYLDIPHOSPHODOLICHOL N-ACETYLGLUCOSAMINYLTRANSFERASE"/>
    <property type="match status" value="1"/>
</dbReference>
<comment type="caution">
    <text evidence="7">The sequence shown here is derived from an EMBL/GenBank/DDBJ whole genome shotgun (WGS) entry which is preliminary data.</text>
</comment>
<dbReference type="Proteomes" id="UP000434409">
    <property type="component" value="Unassembled WGS sequence"/>
</dbReference>
<keyword evidence="5" id="KW-0256">Endoplasmic reticulum</keyword>
<comment type="subcellular location">
    <subcellularLocation>
        <location evidence="1">Endoplasmic reticulum</location>
    </subcellularLocation>
</comment>
<gene>
    <name evidence="7" type="ORF">FYJ34_06825</name>
</gene>
<dbReference type="SUPFAM" id="SSF53756">
    <property type="entry name" value="UDP-Glycosyltransferase/glycogen phosphorylase"/>
    <property type="match status" value="1"/>
</dbReference>
<dbReference type="NCBIfam" id="NF041548">
    <property type="entry name" value="PssE"/>
    <property type="match status" value="1"/>
</dbReference>
<evidence type="ECO:0000313" key="8">
    <source>
        <dbReference type="Proteomes" id="UP000434409"/>
    </source>
</evidence>
<accession>A0A6N7UT01</accession>
<evidence type="ECO:0000256" key="4">
    <source>
        <dbReference type="ARBA" id="ARBA00022679"/>
    </source>
</evidence>
<keyword evidence="4" id="KW-0808">Transferase</keyword>
<evidence type="ECO:0000313" key="7">
    <source>
        <dbReference type="EMBL" id="MSR93974.1"/>
    </source>
</evidence>
<protein>
    <submittedName>
        <fullName evidence="7">Capsular biosynthesis protein CpsG</fullName>
    </submittedName>
</protein>
<keyword evidence="8" id="KW-1185">Reference proteome</keyword>
<dbReference type="InterPro" id="IPR039042">
    <property type="entry name" value="Alg13-like"/>
</dbReference>
<evidence type="ECO:0000256" key="2">
    <source>
        <dbReference type="ARBA" id="ARBA00006962"/>
    </source>
</evidence>
<proteinExistence type="inferred from homology"/>
<dbReference type="EMBL" id="VULY01000018">
    <property type="protein sequence ID" value="MSR93974.1"/>
    <property type="molecule type" value="Genomic_DNA"/>
</dbReference>
<dbReference type="GO" id="GO:0006488">
    <property type="term" value="P:dolichol-linked oligosaccharide biosynthetic process"/>
    <property type="evidence" value="ECO:0007669"/>
    <property type="project" value="InterPro"/>
</dbReference>
<dbReference type="GO" id="GO:0016758">
    <property type="term" value="F:hexosyltransferase activity"/>
    <property type="evidence" value="ECO:0007669"/>
    <property type="project" value="InterPro"/>
</dbReference>
<sequence length="178" mass="20604">MGGIVKAGAGVSVWRVDLLILVCVGATEYKLDRLLRLLDELCEENVLKGEEIVAQIGSTDYRPRHYRSFHLISREAFQKYMEEAEFVITHAGTGSVIPLLKLGKKVILFPRRERYKEHVDDHQLELRDALTREGYVLSAEKKEELKRAIEEIKTFHPKKFQSNNHRINQMVIDFIEAL</sequence>
<evidence type="ECO:0000256" key="1">
    <source>
        <dbReference type="ARBA" id="ARBA00004240"/>
    </source>
</evidence>
<name>A0A6N7UT01_9FIRM</name>
<dbReference type="Gene3D" id="3.40.50.2000">
    <property type="entry name" value="Glycogen Phosphorylase B"/>
    <property type="match status" value="1"/>
</dbReference>
<evidence type="ECO:0000256" key="5">
    <source>
        <dbReference type="ARBA" id="ARBA00022824"/>
    </source>
</evidence>
<comment type="similarity">
    <text evidence="2">Belongs to the glycosyltransferase 28 family.</text>
</comment>
<evidence type="ECO:0000259" key="6">
    <source>
        <dbReference type="Pfam" id="PF04101"/>
    </source>
</evidence>
<dbReference type="InterPro" id="IPR048097">
    <property type="entry name" value="Cps14G-like"/>
</dbReference>